<evidence type="ECO:0000313" key="1">
    <source>
        <dbReference type="EMBL" id="EWS73227.1"/>
    </source>
</evidence>
<dbReference type="Proteomes" id="UP000009168">
    <property type="component" value="Unassembled WGS sequence"/>
</dbReference>
<protein>
    <submittedName>
        <fullName evidence="1">Uncharacterized protein</fullName>
    </submittedName>
</protein>
<dbReference type="EMBL" id="GG662614">
    <property type="protein sequence ID" value="EWS73227.1"/>
    <property type="molecule type" value="Genomic_DNA"/>
</dbReference>
<proteinExistence type="predicted"/>
<name>W7X796_TETTS</name>
<gene>
    <name evidence="1" type="ORF">TTHERM_001295314</name>
</gene>
<evidence type="ECO:0000313" key="2">
    <source>
        <dbReference type="Proteomes" id="UP000009168"/>
    </source>
</evidence>
<organism evidence="1 2">
    <name type="scientific">Tetrahymena thermophila (strain SB210)</name>
    <dbReference type="NCBI Taxonomy" id="312017"/>
    <lineage>
        <taxon>Eukaryota</taxon>
        <taxon>Sar</taxon>
        <taxon>Alveolata</taxon>
        <taxon>Ciliophora</taxon>
        <taxon>Intramacronucleata</taxon>
        <taxon>Oligohymenophorea</taxon>
        <taxon>Hymenostomatida</taxon>
        <taxon>Tetrahymenina</taxon>
        <taxon>Tetrahymenidae</taxon>
        <taxon>Tetrahymena</taxon>
    </lineage>
</organism>
<dbReference type="InParanoid" id="W7X796"/>
<keyword evidence="2" id="KW-1185">Reference proteome</keyword>
<reference evidence="2" key="1">
    <citation type="journal article" date="2006" name="PLoS Biol.">
        <title>Macronuclear genome sequence of the ciliate Tetrahymena thermophila, a model eukaryote.</title>
        <authorList>
            <person name="Eisen J.A."/>
            <person name="Coyne R.S."/>
            <person name="Wu M."/>
            <person name="Wu D."/>
            <person name="Thiagarajan M."/>
            <person name="Wortman J.R."/>
            <person name="Badger J.H."/>
            <person name="Ren Q."/>
            <person name="Amedeo P."/>
            <person name="Jones K.M."/>
            <person name="Tallon L.J."/>
            <person name="Delcher A.L."/>
            <person name="Salzberg S.L."/>
            <person name="Silva J.C."/>
            <person name="Haas B.J."/>
            <person name="Majoros W.H."/>
            <person name="Farzad M."/>
            <person name="Carlton J.M."/>
            <person name="Smith R.K. Jr."/>
            <person name="Garg J."/>
            <person name="Pearlman R.E."/>
            <person name="Karrer K.M."/>
            <person name="Sun L."/>
            <person name="Manning G."/>
            <person name="Elde N.C."/>
            <person name="Turkewitz A.P."/>
            <person name="Asai D.J."/>
            <person name="Wilkes D.E."/>
            <person name="Wang Y."/>
            <person name="Cai H."/>
            <person name="Collins K."/>
            <person name="Stewart B.A."/>
            <person name="Lee S.R."/>
            <person name="Wilamowska K."/>
            <person name="Weinberg Z."/>
            <person name="Ruzzo W.L."/>
            <person name="Wloga D."/>
            <person name="Gaertig J."/>
            <person name="Frankel J."/>
            <person name="Tsao C.-C."/>
            <person name="Gorovsky M.A."/>
            <person name="Keeling P.J."/>
            <person name="Waller R.F."/>
            <person name="Patron N.J."/>
            <person name="Cherry J.M."/>
            <person name="Stover N.A."/>
            <person name="Krieger C.J."/>
            <person name="del Toro C."/>
            <person name="Ryder H.F."/>
            <person name="Williamson S.C."/>
            <person name="Barbeau R.A."/>
            <person name="Hamilton E.P."/>
            <person name="Orias E."/>
        </authorList>
    </citation>
    <scope>NUCLEOTIDE SEQUENCE [LARGE SCALE GENOMIC DNA]</scope>
    <source>
        <strain evidence="2">SB210</strain>
    </source>
</reference>
<dbReference type="GeneID" id="24442106"/>
<dbReference type="AlphaFoldDB" id="W7X796"/>
<accession>W7X796</accession>
<dbReference type="RefSeq" id="XP_012654238.1">
    <property type="nucleotide sequence ID" value="XM_012798784.1"/>
</dbReference>
<dbReference type="KEGG" id="tet:TTHERM_001295314"/>
<sequence length="110" mass="13537">MQFIQLQIQTKNIQQSKIINLIMNYCGLLIKKIQNFQQIIYSQILQQVTSQDAKIAHIFQEEMYKDHQYYQIQNQIIYFWNQNQQFNIIIWINQILFLIQKQNIKRNLRS</sequence>